<evidence type="ECO:0000313" key="4">
    <source>
        <dbReference type="EMBL" id="QIL48077.1"/>
    </source>
</evidence>
<organism evidence="4 5">
    <name type="scientific">Vagococcus hydrophili</name>
    <dbReference type="NCBI Taxonomy" id="2714947"/>
    <lineage>
        <taxon>Bacteria</taxon>
        <taxon>Bacillati</taxon>
        <taxon>Bacillota</taxon>
        <taxon>Bacilli</taxon>
        <taxon>Lactobacillales</taxon>
        <taxon>Enterococcaceae</taxon>
        <taxon>Vagococcus</taxon>
    </lineage>
</organism>
<dbReference type="InterPro" id="IPR000182">
    <property type="entry name" value="GNAT_dom"/>
</dbReference>
<reference evidence="4 5" key="1">
    <citation type="submission" date="2020-03" db="EMBL/GenBank/DDBJ databases">
        <title>Vagococcus sp. nov., isolated from beetles.</title>
        <authorList>
            <person name="Hyun D.-W."/>
            <person name="Bae J.-W."/>
        </authorList>
    </citation>
    <scope>NUCLEOTIDE SEQUENCE [LARGE SCALE GENOMIC DNA]</scope>
    <source>
        <strain evidence="4 5">HDW17B</strain>
    </source>
</reference>
<name>A0A6G8ASV9_9ENTE</name>
<gene>
    <name evidence="4" type="ORF">G7082_05905</name>
</gene>
<dbReference type="RefSeq" id="WP_166034225.1">
    <property type="nucleotide sequence ID" value="NZ_CP049887.1"/>
</dbReference>
<sequence length="142" mass="16611">MLTRKIATPSDYEMILKIWKLSVKATHHFLSDEDRLFYKEQIPKFLDAVELSLWFDEEQLIGFSGGNGYELDMLFLDPKFIGKGYGHSILTWLIENKNISFIDVNKQNETAKDFYLKHGFKVESESQTDGFGKLYPILHLKR</sequence>
<accession>A0A6G8ASV9</accession>
<evidence type="ECO:0000256" key="1">
    <source>
        <dbReference type="ARBA" id="ARBA00022679"/>
    </source>
</evidence>
<keyword evidence="1 4" id="KW-0808">Transferase</keyword>
<dbReference type="SUPFAM" id="SSF55729">
    <property type="entry name" value="Acyl-CoA N-acyltransferases (Nat)"/>
    <property type="match status" value="1"/>
</dbReference>
<dbReference type="KEGG" id="vhy:G7082_05905"/>
<keyword evidence="5" id="KW-1185">Reference proteome</keyword>
<proteinExistence type="predicted"/>
<dbReference type="Gene3D" id="3.40.630.30">
    <property type="match status" value="1"/>
</dbReference>
<dbReference type="Proteomes" id="UP000501747">
    <property type="component" value="Chromosome"/>
</dbReference>
<dbReference type="AlphaFoldDB" id="A0A6G8ASV9"/>
<evidence type="ECO:0000256" key="2">
    <source>
        <dbReference type="ARBA" id="ARBA00023315"/>
    </source>
</evidence>
<dbReference type="PANTHER" id="PTHR43800">
    <property type="entry name" value="PEPTIDYL-LYSINE N-ACETYLTRANSFERASE YJAB"/>
    <property type="match status" value="1"/>
</dbReference>
<protein>
    <submittedName>
        <fullName evidence="4">GNAT family N-acetyltransferase</fullName>
    </submittedName>
</protein>
<dbReference type="EMBL" id="CP049887">
    <property type="protein sequence ID" value="QIL48077.1"/>
    <property type="molecule type" value="Genomic_DNA"/>
</dbReference>
<evidence type="ECO:0000259" key="3">
    <source>
        <dbReference type="PROSITE" id="PS51186"/>
    </source>
</evidence>
<feature type="domain" description="N-acetyltransferase" evidence="3">
    <location>
        <begin position="16"/>
        <end position="141"/>
    </location>
</feature>
<dbReference type="PROSITE" id="PS51186">
    <property type="entry name" value="GNAT"/>
    <property type="match status" value="1"/>
</dbReference>
<evidence type="ECO:0000313" key="5">
    <source>
        <dbReference type="Proteomes" id="UP000501747"/>
    </source>
</evidence>
<dbReference type="GO" id="GO:0016747">
    <property type="term" value="F:acyltransferase activity, transferring groups other than amino-acyl groups"/>
    <property type="evidence" value="ECO:0007669"/>
    <property type="project" value="InterPro"/>
</dbReference>
<dbReference type="CDD" id="cd04301">
    <property type="entry name" value="NAT_SF"/>
    <property type="match status" value="1"/>
</dbReference>
<dbReference type="PANTHER" id="PTHR43800:SF1">
    <property type="entry name" value="PEPTIDYL-LYSINE N-ACETYLTRANSFERASE YJAB"/>
    <property type="match status" value="1"/>
</dbReference>
<dbReference type="Pfam" id="PF13673">
    <property type="entry name" value="Acetyltransf_10"/>
    <property type="match status" value="1"/>
</dbReference>
<keyword evidence="2" id="KW-0012">Acyltransferase</keyword>
<dbReference type="InterPro" id="IPR016181">
    <property type="entry name" value="Acyl_CoA_acyltransferase"/>
</dbReference>